<keyword evidence="2" id="KW-1185">Reference proteome</keyword>
<dbReference type="Proteomes" id="UP000092460">
    <property type="component" value="Unassembled WGS sequence"/>
</dbReference>
<sequence length="153" mass="17639">MYVVCSIISSTSKTYNKIYIFYYNYEVFTSESFGLELNQSTLYACWELLLRQMVQRGNFVASVEAEFNRIISVTFNLEGDEFSIQTNDDVRELFGEQAWNEEEVIELVNTFTLNYAYDSESMCSTTTIPHSNLADLQEGIALAEKFVHFCSIT</sequence>
<proteinExistence type="predicted"/>
<name>A0A1B0BG45_9MUSC</name>
<dbReference type="EnsemblMetazoa" id="GPPI028924-RA">
    <property type="protein sequence ID" value="GPPI028924-PA"/>
    <property type="gene ID" value="GPPI028924"/>
</dbReference>
<dbReference type="VEuPathDB" id="VectorBase:GPPI028924"/>
<accession>A0A1B0BG45</accession>
<protein>
    <submittedName>
        <fullName evidence="1">Uncharacterized protein</fullName>
    </submittedName>
</protein>
<dbReference type="AlphaFoldDB" id="A0A1B0BG45"/>
<reference evidence="2" key="1">
    <citation type="submission" date="2015-01" db="EMBL/GenBank/DDBJ databases">
        <authorList>
            <person name="Aksoy S."/>
            <person name="Warren W."/>
            <person name="Wilson R.K."/>
        </authorList>
    </citation>
    <scope>NUCLEOTIDE SEQUENCE [LARGE SCALE GENOMIC DNA]</scope>
    <source>
        <strain evidence="2">IAEA</strain>
    </source>
</reference>
<organism evidence="1 2">
    <name type="scientific">Glossina palpalis gambiensis</name>
    <dbReference type="NCBI Taxonomy" id="67801"/>
    <lineage>
        <taxon>Eukaryota</taxon>
        <taxon>Metazoa</taxon>
        <taxon>Ecdysozoa</taxon>
        <taxon>Arthropoda</taxon>
        <taxon>Hexapoda</taxon>
        <taxon>Insecta</taxon>
        <taxon>Pterygota</taxon>
        <taxon>Neoptera</taxon>
        <taxon>Endopterygota</taxon>
        <taxon>Diptera</taxon>
        <taxon>Brachycera</taxon>
        <taxon>Muscomorpha</taxon>
        <taxon>Hippoboscoidea</taxon>
        <taxon>Glossinidae</taxon>
        <taxon>Glossina</taxon>
    </lineage>
</organism>
<dbReference type="EMBL" id="JXJN01013736">
    <property type="status" value="NOT_ANNOTATED_CDS"/>
    <property type="molecule type" value="Genomic_DNA"/>
</dbReference>
<reference evidence="1" key="2">
    <citation type="submission" date="2020-05" db="UniProtKB">
        <authorList>
            <consortium name="EnsemblMetazoa"/>
        </authorList>
    </citation>
    <scope>IDENTIFICATION</scope>
    <source>
        <strain evidence="1">IAEA</strain>
    </source>
</reference>
<evidence type="ECO:0000313" key="2">
    <source>
        <dbReference type="Proteomes" id="UP000092460"/>
    </source>
</evidence>
<evidence type="ECO:0000313" key="1">
    <source>
        <dbReference type="EnsemblMetazoa" id="GPPI028924-PA"/>
    </source>
</evidence>